<sequence length="101" mass="11531">MHKSIVLLTVITVGRCFKSWTKFAPATFHRQKLQQVQAHAEHSTNHFWRHTKTDTLAQGEKLLFGLVQCFLDLLCDALALSCRGGLPHPKFFFGMNELTSF</sequence>
<keyword evidence="1" id="KW-0732">Signal</keyword>
<evidence type="ECO:0008006" key="3">
    <source>
        <dbReference type="Google" id="ProtNLM"/>
    </source>
</evidence>
<feature type="chain" id="PRO_5031393875" description="Secreted protein" evidence="1">
    <location>
        <begin position="17"/>
        <end position="101"/>
    </location>
</feature>
<dbReference type="EMBL" id="HBGO01038129">
    <property type="protein sequence ID" value="CAD9361747.1"/>
    <property type="molecule type" value="Transcribed_RNA"/>
</dbReference>
<organism evidence="2">
    <name type="scientific">Trieres chinensis</name>
    <name type="common">Marine centric diatom</name>
    <name type="synonym">Odontella sinensis</name>
    <dbReference type="NCBI Taxonomy" id="1514140"/>
    <lineage>
        <taxon>Eukaryota</taxon>
        <taxon>Sar</taxon>
        <taxon>Stramenopiles</taxon>
        <taxon>Ochrophyta</taxon>
        <taxon>Bacillariophyta</taxon>
        <taxon>Mediophyceae</taxon>
        <taxon>Biddulphiophycidae</taxon>
        <taxon>Eupodiscales</taxon>
        <taxon>Parodontellaceae</taxon>
        <taxon>Trieres</taxon>
    </lineage>
</organism>
<accession>A0A7S2AAR4</accession>
<reference evidence="2" key="1">
    <citation type="submission" date="2021-01" db="EMBL/GenBank/DDBJ databases">
        <authorList>
            <person name="Corre E."/>
            <person name="Pelletier E."/>
            <person name="Niang G."/>
            <person name="Scheremetjew M."/>
            <person name="Finn R."/>
            <person name="Kale V."/>
            <person name="Holt S."/>
            <person name="Cochrane G."/>
            <person name="Meng A."/>
            <person name="Brown T."/>
            <person name="Cohen L."/>
        </authorList>
    </citation>
    <scope>NUCLEOTIDE SEQUENCE</scope>
    <source>
        <strain evidence="2">Grunow 1884</strain>
    </source>
</reference>
<evidence type="ECO:0000313" key="2">
    <source>
        <dbReference type="EMBL" id="CAD9361747.1"/>
    </source>
</evidence>
<name>A0A7S2AAR4_TRICV</name>
<feature type="signal peptide" evidence="1">
    <location>
        <begin position="1"/>
        <end position="16"/>
    </location>
</feature>
<proteinExistence type="predicted"/>
<protein>
    <recommendedName>
        <fullName evidence="3">Secreted protein</fullName>
    </recommendedName>
</protein>
<dbReference type="AlphaFoldDB" id="A0A7S2AAR4"/>
<evidence type="ECO:0000256" key="1">
    <source>
        <dbReference type="SAM" id="SignalP"/>
    </source>
</evidence>
<gene>
    <name evidence="2" type="ORF">OSIN01602_LOCUS22068</name>
</gene>